<sequence length="349" mass="41212">MVKKIFLGILFFLLLFLGYYHEEALYGIRQGKGQLQIIFDAKPLSSYLEDPEISEKQKAKIHLIQEIRQFTIDSLGLDYTESYTKMYDQKGEPILWNVTACKPFELTPKRWSFPIAGSFPYKGYFIKDLATTERDELRKEGWDADVREVSAWSTLGVLNDPILSSMLERSTGSLAQLVIHELTHGTLYVKGSITYNENLADFVGDEGAKRFLIYKYGKYSEEYIKFMARSGDRKTFSEYILKSTHALDSLYQTFTDQMSVEEKQQLKDQKIKEITEGLQHLSFSNYNYCTYFDDFTPNNTFFMSYKRYRSKQNEFKKEFEEDFNGDFHAYMDYLKEKYQPMFKYLKKMF</sequence>
<dbReference type="InterPro" id="IPR014553">
    <property type="entry name" value="Aminopept"/>
</dbReference>
<evidence type="ECO:0000313" key="1">
    <source>
        <dbReference type="EMBL" id="QWG02060.1"/>
    </source>
</evidence>
<keyword evidence="2" id="KW-1185">Reference proteome</keyword>
<gene>
    <name evidence="1" type="ORF">KMW28_00295</name>
</gene>
<dbReference type="EMBL" id="CP076132">
    <property type="protein sequence ID" value="QWG02060.1"/>
    <property type="molecule type" value="Genomic_DNA"/>
</dbReference>
<dbReference type="GO" id="GO:0004177">
    <property type="term" value="F:aminopeptidase activity"/>
    <property type="evidence" value="ECO:0007669"/>
    <property type="project" value="UniProtKB-KW"/>
</dbReference>
<dbReference type="KEGG" id="fya:KMW28_00295"/>
<organism evidence="1 2">
    <name type="scientific">Flammeovirga yaeyamensis</name>
    <dbReference type="NCBI Taxonomy" id="367791"/>
    <lineage>
        <taxon>Bacteria</taxon>
        <taxon>Pseudomonadati</taxon>
        <taxon>Bacteroidota</taxon>
        <taxon>Cytophagia</taxon>
        <taxon>Cytophagales</taxon>
        <taxon>Flammeovirgaceae</taxon>
        <taxon>Flammeovirga</taxon>
    </lineage>
</organism>
<keyword evidence="1" id="KW-0031">Aminopeptidase</keyword>
<dbReference type="Proteomes" id="UP000678679">
    <property type="component" value="Chromosome 1"/>
</dbReference>
<dbReference type="AlphaFoldDB" id="A0AAX1N734"/>
<accession>A0AAX1N734</accession>
<reference evidence="1 2" key="1">
    <citation type="submission" date="2021-05" db="EMBL/GenBank/DDBJ databases">
        <title>Comparative genomic studies on the polysaccharide-degrading batcterial strains of the Flammeovirga genus.</title>
        <authorList>
            <person name="Zewei F."/>
            <person name="Zheng Z."/>
            <person name="Yu L."/>
            <person name="Ruyue G."/>
            <person name="Yanhong M."/>
            <person name="Yuanyuan C."/>
            <person name="Jingyan G."/>
            <person name="Wenjun H."/>
        </authorList>
    </citation>
    <scope>NUCLEOTIDE SEQUENCE [LARGE SCALE GENOMIC DNA]</scope>
    <source>
        <strain evidence="1 2">NBRC:100898</strain>
    </source>
</reference>
<evidence type="ECO:0000313" key="2">
    <source>
        <dbReference type="Proteomes" id="UP000678679"/>
    </source>
</evidence>
<keyword evidence="1" id="KW-0378">Hydrolase</keyword>
<protein>
    <submittedName>
        <fullName evidence="1">Aminopeptidase</fullName>
    </submittedName>
</protein>
<proteinExistence type="predicted"/>
<keyword evidence="1" id="KW-0645">Protease</keyword>
<name>A0AAX1N734_9BACT</name>
<dbReference type="Pfam" id="PF10023">
    <property type="entry name" value="Aminopep"/>
    <property type="match status" value="1"/>
</dbReference>
<dbReference type="RefSeq" id="WP_169665788.1">
    <property type="nucleotide sequence ID" value="NZ_CP076132.1"/>
</dbReference>